<comment type="caution">
    <text evidence="1">The sequence shown here is derived from an EMBL/GenBank/DDBJ whole genome shotgun (WGS) entry which is preliminary data.</text>
</comment>
<gene>
    <name evidence="1" type="ORF">QTO34_015494</name>
</gene>
<evidence type="ECO:0000313" key="2">
    <source>
        <dbReference type="Proteomes" id="UP001177744"/>
    </source>
</evidence>
<accession>A0AA40I478</accession>
<proteinExistence type="predicted"/>
<evidence type="ECO:0000313" key="1">
    <source>
        <dbReference type="EMBL" id="KAK1342728.1"/>
    </source>
</evidence>
<name>A0AA40I478_CNENI</name>
<reference evidence="1" key="1">
    <citation type="submission" date="2023-06" db="EMBL/GenBank/DDBJ databases">
        <title>Reference genome for the Northern bat (Eptesicus nilssonii), a most northern bat species.</title>
        <authorList>
            <person name="Laine V.N."/>
            <person name="Pulliainen A.T."/>
            <person name="Lilley T.M."/>
        </authorList>
    </citation>
    <scope>NUCLEOTIDE SEQUENCE</scope>
    <source>
        <strain evidence="1">BLF_Eptnil</strain>
        <tissue evidence="1">Kidney</tissue>
    </source>
</reference>
<dbReference type="Proteomes" id="UP001177744">
    <property type="component" value="Unassembled WGS sequence"/>
</dbReference>
<protein>
    <submittedName>
        <fullName evidence="1">Uncharacterized protein</fullName>
    </submittedName>
</protein>
<dbReference type="EMBL" id="JAULJE010000005">
    <property type="protein sequence ID" value="KAK1342728.1"/>
    <property type="molecule type" value="Genomic_DNA"/>
</dbReference>
<sequence length="81" mass="8899">MKELTKEKPCHVKIVEEPLAILVLYKIMKGLTPKNKCMNIWNVGEPFLDISASTVCSPPTKAGAYCCGITLHNFISMACGK</sequence>
<dbReference type="AlphaFoldDB" id="A0AA40I478"/>
<organism evidence="1 2">
    <name type="scientific">Cnephaeus nilssonii</name>
    <name type="common">Northern bat</name>
    <name type="synonym">Eptesicus nilssonii</name>
    <dbReference type="NCBI Taxonomy" id="3371016"/>
    <lineage>
        <taxon>Eukaryota</taxon>
        <taxon>Metazoa</taxon>
        <taxon>Chordata</taxon>
        <taxon>Craniata</taxon>
        <taxon>Vertebrata</taxon>
        <taxon>Euteleostomi</taxon>
        <taxon>Mammalia</taxon>
        <taxon>Eutheria</taxon>
        <taxon>Laurasiatheria</taxon>
        <taxon>Chiroptera</taxon>
        <taxon>Yangochiroptera</taxon>
        <taxon>Vespertilionidae</taxon>
        <taxon>Cnephaeus</taxon>
    </lineage>
</organism>
<keyword evidence="2" id="KW-1185">Reference proteome</keyword>